<evidence type="ECO:0000256" key="3">
    <source>
        <dbReference type="ARBA" id="ARBA00022989"/>
    </source>
</evidence>
<protein>
    <submittedName>
        <fullName evidence="7">Type IV secretion system protein</fullName>
    </submittedName>
</protein>
<evidence type="ECO:0000256" key="6">
    <source>
        <dbReference type="SAM" id="Phobius"/>
    </source>
</evidence>
<keyword evidence="2 6" id="KW-0812">Transmembrane</keyword>
<feature type="transmembrane region" description="Helical" evidence="6">
    <location>
        <begin position="88"/>
        <end position="111"/>
    </location>
</feature>
<evidence type="ECO:0000313" key="8">
    <source>
        <dbReference type="Proteomes" id="UP001629249"/>
    </source>
</evidence>
<dbReference type="Proteomes" id="UP001629249">
    <property type="component" value="Unassembled WGS sequence"/>
</dbReference>
<keyword evidence="3 6" id="KW-1133">Transmembrane helix</keyword>
<dbReference type="RefSeq" id="WP_408330591.1">
    <property type="nucleotide sequence ID" value="NZ_JAQQFH010000015.1"/>
</dbReference>
<feature type="transmembrane region" description="Helical" evidence="6">
    <location>
        <begin position="233"/>
        <end position="254"/>
    </location>
</feature>
<feature type="transmembrane region" description="Helical" evidence="6">
    <location>
        <begin position="266"/>
        <end position="282"/>
    </location>
</feature>
<gene>
    <name evidence="7" type="ORF">PQR66_27560</name>
</gene>
<evidence type="ECO:0000256" key="1">
    <source>
        <dbReference type="ARBA" id="ARBA00004141"/>
    </source>
</evidence>
<dbReference type="InterPro" id="IPR007688">
    <property type="entry name" value="Conjugal_tfr_TrbL/VirB6"/>
</dbReference>
<feature type="transmembrane region" description="Helical" evidence="6">
    <location>
        <begin position="65"/>
        <end position="82"/>
    </location>
</feature>
<comment type="caution">
    <text evidence="7">The sequence shown here is derived from an EMBL/GenBank/DDBJ whole genome shotgun (WGS) entry which is preliminary data.</text>
</comment>
<dbReference type="Pfam" id="PF04610">
    <property type="entry name" value="TrbL"/>
    <property type="match status" value="1"/>
</dbReference>
<comment type="subcellular location">
    <subcellularLocation>
        <location evidence="1">Membrane</location>
        <topology evidence="1">Multi-pass membrane protein</topology>
    </subcellularLocation>
</comment>
<evidence type="ECO:0000313" key="7">
    <source>
        <dbReference type="EMBL" id="MFL9886827.1"/>
    </source>
</evidence>
<feature type="region of interest" description="Disordered" evidence="5">
    <location>
        <begin position="1"/>
        <end position="24"/>
    </location>
</feature>
<dbReference type="EMBL" id="JAQQFN010000023">
    <property type="protein sequence ID" value="MFL9886827.1"/>
    <property type="molecule type" value="Genomic_DNA"/>
</dbReference>
<evidence type="ECO:0000256" key="2">
    <source>
        <dbReference type="ARBA" id="ARBA00022692"/>
    </source>
</evidence>
<feature type="transmembrane region" description="Helical" evidence="6">
    <location>
        <begin position="199"/>
        <end position="221"/>
    </location>
</feature>
<sequence length="314" mass="32406">MPDGSTTGGPSSAGGSTTAPGSVIKPGEIGAGASKAIDKLGTLFDSVIPAAVTASQLIKDDADKFAGGLAVITIVLAAIRFAGTKDPVGAWIAFFEELAILGIFAAIYVGYVKAAPGFYNWFLALSQKITGNMQSGQGIFSSASGQIFDAVIAAFEAEHWYNYVKLAIGMVPLLLAWLVLMVTSVVFIFYVHIGQLQAAVGIVLGQIAFALGFSAFTRGYFKAWLDYMISAGMYVVIAAILVRLVTGSITTALAQAKQIGLSTAEGSTYVLDLAFFVLLLSFEIPKMAGIFGGGANASGSILGKLASKASGGIV</sequence>
<evidence type="ECO:0000256" key="4">
    <source>
        <dbReference type="ARBA" id="ARBA00023136"/>
    </source>
</evidence>
<proteinExistence type="predicted"/>
<organism evidence="7 8">
    <name type="scientific">Paraburkholderia agricolaris</name>
    <dbReference type="NCBI Taxonomy" id="2152888"/>
    <lineage>
        <taxon>Bacteria</taxon>
        <taxon>Pseudomonadati</taxon>
        <taxon>Pseudomonadota</taxon>
        <taxon>Betaproteobacteria</taxon>
        <taxon>Burkholderiales</taxon>
        <taxon>Burkholderiaceae</taxon>
        <taxon>Paraburkholderia</taxon>
    </lineage>
</organism>
<keyword evidence="4 6" id="KW-0472">Membrane</keyword>
<evidence type="ECO:0000256" key="5">
    <source>
        <dbReference type="SAM" id="MobiDB-lite"/>
    </source>
</evidence>
<reference evidence="7 8" key="1">
    <citation type="journal article" date="2024" name="Chem. Sci.">
        <title>Discovery of megapolipeptins by genome mining of a Burkholderiales bacteria collection.</title>
        <authorList>
            <person name="Paulo B.S."/>
            <person name="Recchia M.J.J."/>
            <person name="Lee S."/>
            <person name="Fergusson C.H."/>
            <person name="Romanowski S.B."/>
            <person name="Hernandez A."/>
            <person name="Krull N."/>
            <person name="Liu D.Y."/>
            <person name="Cavanagh H."/>
            <person name="Bos A."/>
            <person name="Gray C.A."/>
            <person name="Murphy B.T."/>
            <person name="Linington R.G."/>
            <person name="Eustaquio A.S."/>
        </authorList>
    </citation>
    <scope>NUCLEOTIDE SEQUENCE [LARGE SCALE GENOMIC DNA]</scope>
    <source>
        <strain evidence="7 8">RL16-012-BIC-B</strain>
    </source>
</reference>
<keyword evidence="8" id="KW-1185">Reference proteome</keyword>
<feature type="transmembrane region" description="Helical" evidence="6">
    <location>
        <begin position="173"/>
        <end position="193"/>
    </location>
</feature>
<feature type="compositionally biased region" description="Low complexity" evidence="5">
    <location>
        <begin position="1"/>
        <end position="22"/>
    </location>
</feature>
<name>A0ABW8ZUI8_9BURK</name>
<accession>A0ABW8ZUI8</accession>